<dbReference type="PANTHER" id="PTHR31286">
    <property type="entry name" value="GLYCINE-RICH CELL WALL STRUCTURAL PROTEIN 1.8-LIKE"/>
    <property type="match status" value="1"/>
</dbReference>
<feature type="region of interest" description="Disordered" evidence="1">
    <location>
        <begin position="129"/>
        <end position="153"/>
    </location>
</feature>
<sequence>MAAGFFCFKFGCADDLKNVLIEGPWFFRGQALLITPWRANFQPLLEKIEAVSIWVQFPGLPIEYLQKDILLKIANCISQTIRVDDVTLNGHRAKFAQDKKAMNRFENLKDLKEEETSFNDLLQVPSDSVLKSTPTTRNKSSSSIGLPNLMLNH</sequence>
<dbReference type="AlphaFoldDB" id="A0AAQ3KB15"/>
<feature type="compositionally biased region" description="Polar residues" evidence="1">
    <location>
        <begin position="129"/>
        <end position="145"/>
    </location>
</feature>
<evidence type="ECO:0000313" key="4">
    <source>
        <dbReference type="Proteomes" id="UP001327560"/>
    </source>
</evidence>
<evidence type="ECO:0000256" key="1">
    <source>
        <dbReference type="SAM" id="MobiDB-lite"/>
    </source>
</evidence>
<dbReference type="PANTHER" id="PTHR31286:SF99">
    <property type="entry name" value="DUF4283 DOMAIN-CONTAINING PROTEIN"/>
    <property type="match status" value="1"/>
</dbReference>
<keyword evidence="4" id="KW-1185">Reference proteome</keyword>
<dbReference type="EMBL" id="CP136893">
    <property type="protein sequence ID" value="WOL05493.1"/>
    <property type="molecule type" value="Genomic_DNA"/>
</dbReference>
<accession>A0AAQ3KB15</accession>
<name>A0AAQ3KB15_9LILI</name>
<dbReference type="Proteomes" id="UP001327560">
    <property type="component" value="Chromosome 4"/>
</dbReference>
<evidence type="ECO:0000259" key="2">
    <source>
        <dbReference type="Pfam" id="PF14111"/>
    </source>
</evidence>
<reference evidence="3 4" key="1">
    <citation type="submission" date="2023-10" db="EMBL/GenBank/DDBJ databases">
        <title>Chromosome-scale genome assembly provides insights into flower coloration mechanisms of Canna indica.</title>
        <authorList>
            <person name="Li C."/>
        </authorList>
    </citation>
    <scope>NUCLEOTIDE SEQUENCE [LARGE SCALE GENOMIC DNA]</scope>
    <source>
        <tissue evidence="3">Flower</tissue>
    </source>
</reference>
<dbReference type="Pfam" id="PF14111">
    <property type="entry name" value="DUF4283"/>
    <property type="match status" value="1"/>
</dbReference>
<gene>
    <name evidence="3" type="ORF">Cni_G14222</name>
</gene>
<dbReference type="InterPro" id="IPR040256">
    <property type="entry name" value="At4g02000-like"/>
</dbReference>
<organism evidence="3 4">
    <name type="scientific">Canna indica</name>
    <name type="common">Indian-shot</name>
    <dbReference type="NCBI Taxonomy" id="4628"/>
    <lineage>
        <taxon>Eukaryota</taxon>
        <taxon>Viridiplantae</taxon>
        <taxon>Streptophyta</taxon>
        <taxon>Embryophyta</taxon>
        <taxon>Tracheophyta</taxon>
        <taxon>Spermatophyta</taxon>
        <taxon>Magnoliopsida</taxon>
        <taxon>Liliopsida</taxon>
        <taxon>Zingiberales</taxon>
        <taxon>Cannaceae</taxon>
        <taxon>Canna</taxon>
    </lineage>
</organism>
<proteinExistence type="predicted"/>
<evidence type="ECO:0000313" key="3">
    <source>
        <dbReference type="EMBL" id="WOL05493.1"/>
    </source>
</evidence>
<protein>
    <recommendedName>
        <fullName evidence="2">DUF4283 domain-containing protein</fullName>
    </recommendedName>
</protein>
<dbReference type="InterPro" id="IPR025558">
    <property type="entry name" value="DUF4283"/>
</dbReference>
<feature type="domain" description="DUF4283" evidence="2">
    <location>
        <begin position="2"/>
        <end position="43"/>
    </location>
</feature>